<feature type="compositionally biased region" description="Basic and acidic residues" evidence="1">
    <location>
        <begin position="345"/>
        <end position="360"/>
    </location>
</feature>
<dbReference type="Proteomes" id="UP000837857">
    <property type="component" value="Chromosome 29"/>
</dbReference>
<evidence type="ECO:0000313" key="3">
    <source>
        <dbReference type="Proteomes" id="UP000837857"/>
    </source>
</evidence>
<proteinExistence type="predicted"/>
<feature type="compositionally biased region" description="Low complexity" evidence="1">
    <location>
        <begin position="219"/>
        <end position="236"/>
    </location>
</feature>
<gene>
    <name evidence="2" type="ORF">IPOD504_LOCUS11874</name>
</gene>
<feature type="non-terminal residue" evidence="2">
    <location>
        <position position="1"/>
    </location>
</feature>
<feature type="compositionally biased region" description="Polar residues" evidence="1">
    <location>
        <begin position="1"/>
        <end position="12"/>
    </location>
</feature>
<reference evidence="2" key="1">
    <citation type="submission" date="2022-03" db="EMBL/GenBank/DDBJ databases">
        <authorList>
            <person name="Martin H S."/>
        </authorList>
    </citation>
    <scope>NUCLEOTIDE SEQUENCE</scope>
</reference>
<feature type="compositionally biased region" description="Pro residues" evidence="1">
    <location>
        <begin position="25"/>
        <end position="34"/>
    </location>
</feature>
<accession>A0ABN8IRW4</accession>
<dbReference type="EMBL" id="OW152841">
    <property type="protein sequence ID" value="CAH2062319.1"/>
    <property type="molecule type" value="Genomic_DNA"/>
</dbReference>
<feature type="region of interest" description="Disordered" evidence="1">
    <location>
        <begin position="291"/>
        <end position="360"/>
    </location>
</feature>
<evidence type="ECO:0000256" key="1">
    <source>
        <dbReference type="SAM" id="MobiDB-lite"/>
    </source>
</evidence>
<keyword evidence="3" id="KW-1185">Reference proteome</keyword>
<feature type="region of interest" description="Disordered" evidence="1">
    <location>
        <begin position="1"/>
        <end position="276"/>
    </location>
</feature>
<organism evidence="2 3">
    <name type="scientific">Iphiclides podalirius</name>
    <name type="common">scarce swallowtail</name>
    <dbReference type="NCBI Taxonomy" id="110791"/>
    <lineage>
        <taxon>Eukaryota</taxon>
        <taxon>Metazoa</taxon>
        <taxon>Ecdysozoa</taxon>
        <taxon>Arthropoda</taxon>
        <taxon>Hexapoda</taxon>
        <taxon>Insecta</taxon>
        <taxon>Pterygota</taxon>
        <taxon>Neoptera</taxon>
        <taxon>Endopterygota</taxon>
        <taxon>Lepidoptera</taxon>
        <taxon>Glossata</taxon>
        <taxon>Ditrysia</taxon>
        <taxon>Papilionoidea</taxon>
        <taxon>Papilionidae</taxon>
        <taxon>Papilioninae</taxon>
        <taxon>Iphiclides</taxon>
    </lineage>
</organism>
<feature type="compositionally biased region" description="Polar residues" evidence="1">
    <location>
        <begin position="247"/>
        <end position="259"/>
    </location>
</feature>
<feature type="compositionally biased region" description="Polar residues" evidence="1">
    <location>
        <begin position="301"/>
        <end position="313"/>
    </location>
</feature>
<sequence length="360" mass="39295">MDNSGQAWQRTTRPPPQRGGEQHPPSAPAHPPTTGPIARRHKRPPLPRAPPQDGPPPRNRASERELPSDKANAIYGLHDRLPRPSRAHFPRRPDTDCWTVSSPRNIFSGEPSRPLPSIRTLSAQQRSERPSSDASTTSTEDKEEKETTSDHSTIRQPLQPRVSGNGEIAGGSYFYAAPADYTPPPRQPKAQRRHTPPETEASLLEKRTKVGPATSSPEQGPQQQQDRQQDQVSQPGARAYSQPPRSPSINTTPASNPSMSPDRRSNRDLDMEDYGGESAWTDAMSYATFANEGANQGARLTPTNKEPQPSTSYAAAALKPPSPNAQRRTSSPKAPTPAKRKVHPGKNEKRISPDHGGKAA</sequence>
<protein>
    <submittedName>
        <fullName evidence="2">Uncharacterized protein</fullName>
    </submittedName>
</protein>
<feature type="compositionally biased region" description="Pro residues" evidence="1">
    <location>
        <begin position="46"/>
        <end position="58"/>
    </location>
</feature>
<feature type="compositionally biased region" description="Polar residues" evidence="1">
    <location>
        <begin position="324"/>
        <end position="333"/>
    </location>
</feature>
<name>A0ABN8IRW4_9NEOP</name>
<evidence type="ECO:0000313" key="2">
    <source>
        <dbReference type="EMBL" id="CAH2062319.1"/>
    </source>
</evidence>
<feature type="compositionally biased region" description="Basic and acidic residues" evidence="1">
    <location>
        <begin position="139"/>
        <end position="153"/>
    </location>
</feature>